<feature type="compositionally biased region" description="Low complexity" evidence="2">
    <location>
        <begin position="17"/>
        <end position="41"/>
    </location>
</feature>
<dbReference type="InterPro" id="IPR051443">
    <property type="entry name" value="XLR/SYCP3"/>
</dbReference>
<sequence>MASKIKSKPPKQSEMTPDLPSDDLQLLSENNPPENNPGNRPALETSGENSSSHKTGGPKPGPSKESLHGRRKKYMHSVSKTIYNIEQNSQFINSLLNKKEETNQKLCLSDRRVNTCGMLVTQQFFLRFLQDSRALNVTVVKVIFFRQEIYQEHSHQFLNLVVMWNIDADEVKKHGENLSNILDQQQELFHQFQVIHKQKIEEFKELCNRHLKNLQAIKSCRRKAILEESRNQMDLLERKLTTETVKLQEEKAGVRSSLLSLLFS</sequence>
<comment type="similarity">
    <text evidence="1">Belongs to the XLR/SYCP3 family.</text>
</comment>
<evidence type="ECO:0000313" key="5">
    <source>
        <dbReference type="RefSeq" id="XP_040599723.1"/>
    </source>
</evidence>
<feature type="domain" description="XLR/SYCP3/FAM9" evidence="3">
    <location>
        <begin position="146"/>
        <end position="239"/>
    </location>
</feature>
<accession>A0ABM2XDA7</accession>
<keyword evidence="4" id="KW-1185">Reference proteome</keyword>
<gene>
    <name evidence="5" type="primary">LOC121139790</name>
</gene>
<evidence type="ECO:0000313" key="4">
    <source>
        <dbReference type="Proteomes" id="UP000886700"/>
    </source>
</evidence>
<dbReference type="GeneID" id="121139790"/>
<protein>
    <submittedName>
        <fullName evidence="5">X-linked lymphocyte-regulated protein 3C-like</fullName>
    </submittedName>
</protein>
<dbReference type="PANTHER" id="PTHR19368">
    <property type="entry name" value="XLR/SCP3/FAM9"/>
    <property type="match status" value="1"/>
</dbReference>
<dbReference type="PANTHER" id="PTHR19368:SF7">
    <property type="entry name" value="X-LINKED LYMPHOCYTE REGULATED GENE 4-RELATED"/>
    <property type="match status" value="1"/>
</dbReference>
<dbReference type="Pfam" id="PF04803">
    <property type="entry name" value="Cor1"/>
    <property type="match status" value="1"/>
</dbReference>
<evidence type="ECO:0000259" key="3">
    <source>
        <dbReference type="Pfam" id="PF04803"/>
    </source>
</evidence>
<reference evidence="5" key="1">
    <citation type="submission" date="2025-08" db="UniProtKB">
        <authorList>
            <consortium name="RefSeq"/>
        </authorList>
    </citation>
    <scope>IDENTIFICATION</scope>
    <source>
        <tissue evidence="5">Liver</tissue>
    </source>
</reference>
<name>A0ABM2XDA7_MESAU</name>
<organism evidence="4 5">
    <name type="scientific">Mesocricetus auratus</name>
    <name type="common">Golden hamster</name>
    <dbReference type="NCBI Taxonomy" id="10036"/>
    <lineage>
        <taxon>Eukaryota</taxon>
        <taxon>Metazoa</taxon>
        <taxon>Chordata</taxon>
        <taxon>Craniata</taxon>
        <taxon>Vertebrata</taxon>
        <taxon>Euteleostomi</taxon>
        <taxon>Mammalia</taxon>
        <taxon>Eutheria</taxon>
        <taxon>Euarchontoglires</taxon>
        <taxon>Glires</taxon>
        <taxon>Rodentia</taxon>
        <taxon>Myomorpha</taxon>
        <taxon>Muroidea</taxon>
        <taxon>Cricetidae</taxon>
        <taxon>Cricetinae</taxon>
        <taxon>Mesocricetus</taxon>
    </lineage>
</organism>
<evidence type="ECO:0000256" key="2">
    <source>
        <dbReference type="SAM" id="MobiDB-lite"/>
    </source>
</evidence>
<feature type="region of interest" description="Disordered" evidence="2">
    <location>
        <begin position="1"/>
        <end position="72"/>
    </location>
</feature>
<dbReference type="InterPro" id="IPR006888">
    <property type="entry name" value="XLR/SYCP3/FAM9_dom"/>
</dbReference>
<proteinExistence type="inferred from homology"/>
<dbReference type="Proteomes" id="UP000886700">
    <property type="component" value="Unplaced"/>
</dbReference>
<dbReference type="RefSeq" id="XP_040599723.1">
    <property type="nucleotide sequence ID" value="XM_040743789.1"/>
</dbReference>
<evidence type="ECO:0000256" key="1">
    <source>
        <dbReference type="ARBA" id="ARBA00010283"/>
    </source>
</evidence>